<organism evidence="1 2">
    <name type="scientific">Bacteroides cellulosilyticus</name>
    <dbReference type="NCBI Taxonomy" id="246787"/>
    <lineage>
        <taxon>Bacteria</taxon>
        <taxon>Pseudomonadati</taxon>
        <taxon>Bacteroidota</taxon>
        <taxon>Bacteroidia</taxon>
        <taxon>Bacteroidales</taxon>
        <taxon>Bacteroidaceae</taxon>
        <taxon>Bacteroides</taxon>
    </lineage>
</organism>
<evidence type="ECO:0000313" key="2">
    <source>
        <dbReference type="Proteomes" id="UP000061809"/>
    </source>
</evidence>
<dbReference type="Proteomes" id="UP000061809">
    <property type="component" value="Chromosome"/>
</dbReference>
<accession>A0A0P0G9T9</accession>
<dbReference type="AlphaFoldDB" id="A0A0P0G9T9"/>
<dbReference type="PATRIC" id="fig|246787.4.peg.1777"/>
<reference evidence="1 2" key="1">
    <citation type="journal article" date="2015" name="Science">
        <title>Genetic determinants of in vivo fitness and diet responsiveness in multiple human gut Bacteroides.</title>
        <authorList>
            <person name="Wu M."/>
            <person name="McNulty N.P."/>
            <person name="Rodionov D.A."/>
            <person name="Khoroshkin M.S."/>
            <person name="Griffin N.W."/>
            <person name="Cheng J."/>
            <person name="Latreille P."/>
            <person name="Kerstetter R.A."/>
            <person name="Terrapon N."/>
            <person name="Henrissat B."/>
            <person name="Osterman A.L."/>
            <person name="Gordon J.I."/>
        </authorList>
    </citation>
    <scope>NUCLEOTIDE SEQUENCE [LARGE SCALE GENOMIC DNA]</scope>
    <source>
        <strain evidence="1 2">WH2</strain>
    </source>
</reference>
<dbReference type="KEGG" id="bcel:BcellWH2_01727"/>
<evidence type="ECO:0000313" key="1">
    <source>
        <dbReference type="EMBL" id="ALJ58980.1"/>
    </source>
</evidence>
<gene>
    <name evidence="1" type="ORF">BcellWH2_01727</name>
</gene>
<dbReference type="EMBL" id="CP012801">
    <property type="protein sequence ID" value="ALJ58980.1"/>
    <property type="molecule type" value="Genomic_DNA"/>
</dbReference>
<dbReference type="Pfam" id="PF17170">
    <property type="entry name" value="DUF5128"/>
    <property type="match status" value="1"/>
</dbReference>
<dbReference type="Gene3D" id="2.120.10.30">
    <property type="entry name" value="TolB, C-terminal domain"/>
    <property type="match status" value="1"/>
</dbReference>
<name>A0A0P0G9T9_9BACE</name>
<proteinExistence type="predicted"/>
<dbReference type="SUPFAM" id="SSF63825">
    <property type="entry name" value="YWTD domain"/>
    <property type="match status" value="1"/>
</dbReference>
<dbReference type="RefSeq" id="WP_029427838.1">
    <property type="nucleotide sequence ID" value="NZ_CP012801.1"/>
</dbReference>
<dbReference type="InterPro" id="IPR011042">
    <property type="entry name" value="6-blade_b-propeller_TolB-like"/>
</dbReference>
<evidence type="ECO:0008006" key="3">
    <source>
        <dbReference type="Google" id="ProtNLM"/>
    </source>
</evidence>
<protein>
    <recommendedName>
        <fullName evidence="3">6-bladed beta-propeller</fullName>
    </recommendedName>
</protein>
<sequence length="408" mass="46786">MRILTMLMALMLGLLTVPGEENSSLAKENGYVINLDRAEKLEKMTYSSLFSKAGIIVLEDTDESLLGKVDKLEVCDNNLYVLEKGRGLFLFNKQGKFIKMIGRQGKGPGEYIDPDDISIDRENKKIYVLDSQTQNVLKYSGNGTFESSFKLENKGTRSTFIQPFKNALYTNLYTFDKSGKRFLLSKVDVTNGKRISFQFEASQYNKGWNELFSTNQHTFISGPTGNPKFMQIFMDTIFEITPKGIKPYITLQSKKLVTKEYLETLIAENDMSKSARVSKIYDRLMKSGKIYNVFDYWETAKYIHFGYHVGHYGYSILYKKEENKAYVMSGITDDLLYTDKAGTLLIPNLYSFDENRVYCIGMNDGFTKDIFLENMKKGGINPRIEGADKLQTLTEDSNPIIIYYEFKK</sequence>